<reference evidence="1 2" key="1">
    <citation type="submission" date="2015-10" db="EMBL/GenBank/DDBJ databases">
        <title>Draft genome sequence of Streptomyces corchorusii DSM 40340, type strain for the species Streptomyces corchorusii.</title>
        <authorList>
            <person name="Ruckert C."/>
            <person name="Winkler A."/>
            <person name="Kalinowski J."/>
            <person name="Kampfer P."/>
            <person name="Glaeser S."/>
        </authorList>
    </citation>
    <scope>NUCLEOTIDE SEQUENCE [LARGE SCALE GENOMIC DNA]</scope>
    <source>
        <strain evidence="1 2">DSM 40340</strain>
    </source>
</reference>
<accession>A0A101PQX6</accession>
<gene>
    <name evidence="1" type="ORF">AQJ11_41440</name>
</gene>
<dbReference type="Gene3D" id="2.90.10.10">
    <property type="entry name" value="Bulb-type lectin domain"/>
    <property type="match status" value="2"/>
</dbReference>
<proteinExistence type="predicted"/>
<name>A0A101PQX6_STRCK</name>
<evidence type="ECO:0000313" key="1">
    <source>
        <dbReference type="EMBL" id="KUN16052.1"/>
    </source>
</evidence>
<dbReference type="EMBL" id="LMWP01000064">
    <property type="protein sequence ID" value="KUN16052.1"/>
    <property type="molecule type" value="Genomic_DNA"/>
</dbReference>
<organism evidence="1 2">
    <name type="scientific">Streptomyces corchorusii</name>
    <name type="common">Streptomyces chibaensis</name>
    <dbReference type="NCBI Taxonomy" id="1903"/>
    <lineage>
        <taxon>Bacteria</taxon>
        <taxon>Bacillati</taxon>
        <taxon>Actinomycetota</taxon>
        <taxon>Actinomycetes</taxon>
        <taxon>Kitasatosporales</taxon>
        <taxon>Streptomycetaceae</taxon>
        <taxon>Streptomyces</taxon>
    </lineage>
</organism>
<dbReference type="Pfam" id="PF20062">
    <property type="entry name" value="DUF6461"/>
    <property type="match status" value="1"/>
</dbReference>
<sequence>MSTTDTTVLRAGRPLVLASLVSPGGGYALEHRRDGTAVLRDRVQGRDLWHVGVPGTAPGQLTLLDDGRLVLEAWPRVPVWISADPDPRAVTAMVTDQGRLVLTDPDGGLRWSRDPVSEAQLAAHRPATGDRLLPGQVLSEPLVSPNGQYRLSHTPDGETVLSAPGDGRDRYVWSRSVKAPGELTLGTDGILRAGTNSMVLLRWTGRYRLDPEAVRISAVVVRDRGDIVLLDENGDELHDSGSAAEEARLDKLRRSEDRRRAREAARPVRPAGTGLPRDWFDLLDLSEGPYTLTLVKHTDEGEVLRSLGAPAEAIRATTYRDLLQASLRDPDSDCASAFAVRTGDHVVLVEPCGYQAVERGKDLSRGTDAIVCYLDYDGWQSLAWYRDGKLLAGYGEDDSTRLERGKAAPRGAERSVFVPFMEEIGMGRYRQDEESAFLPPAVEVAFLAARVRPSGEDFDGAHAGAVFGI</sequence>
<dbReference type="AlphaFoldDB" id="A0A101PQX6"/>
<protein>
    <recommendedName>
        <fullName evidence="3">Bulb-type lectin domain-containing protein</fullName>
    </recommendedName>
</protein>
<dbReference type="Proteomes" id="UP000053398">
    <property type="component" value="Unassembled WGS sequence"/>
</dbReference>
<comment type="caution">
    <text evidence="1">The sequence shown here is derived from an EMBL/GenBank/DDBJ whole genome shotgun (WGS) entry which is preliminary data.</text>
</comment>
<evidence type="ECO:0008006" key="3">
    <source>
        <dbReference type="Google" id="ProtNLM"/>
    </source>
</evidence>
<dbReference type="InterPro" id="IPR036426">
    <property type="entry name" value="Bulb-type_lectin_dom_sf"/>
</dbReference>
<dbReference type="RefSeq" id="WP_059266902.1">
    <property type="nucleotide sequence ID" value="NZ_KQ948376.1"/>
</dbReference>
<dbReference type="SUPFAM" id="SSF51110">
    <property type="entry name" value="alpha-D-mannose-specific plant lectins"/>
    <property type="match status" value="1"/>
</dbReference>
<dbReference type="InterPro" id="IPR045592">
    <property type="entry name" value="DUF6461"/>
</dbReference>
<keyword evidence="2" id="KW-1185">Reference proteome</keyword>
<evidence type="ECO:0000313" key="2">
    <source>
        <dbReference type="Proteomes" id="UP000053398"/>
    </source>
</evidence>